<dbReference type="Proteomes" id="UP001497700">
    <property type="component" value="Unassembled WGS sequence"/>
</dbReference>
<protein>
    <submittedName>
        <fullName evidence="1">Uncharacterized protein</fullName>
    </submittedName>
</protein>
<sequence>MDSPKPGVDLEKELTCSICTDILYQPLTLLDCLHTFCGSCLKDWFGYQKLIAETSPNPPTIGSQIFTCPSCRAPVRDTRHNATVTTLLDMFLAANPDKAKPEDEKEEMRKKYKPGDDVLPQIRTPQKSPEERRLDEMERQMLEQARQLSLQEAGVSLEPAEGSRNRARRHHESSRSEDRRGRSDRDSSRETRHRDARDRSQRDEEYRYRSDSGNTLQPDVLSDERRRHRSESHHRSRDSSRTRRRRVEHQASIRSLISSSDVDSRDLEREIEEFARQIQEEGLLDGLDLDNIDLTQNDDLSQKITEAYRRRQRERIRAQQQQQQPRRSDPSFTSSRPEQVQPLLRPLPAGISRPNSRPRSSSANSRPASSTNQSQADDRSRPPITSTHLEVRAEPDRRRRRRESSGARSVTEPVRPRTADTRPAAKSQTDLTQRSHSSEPSSRPSISESRSASMPTSNSVAQTPSTDSTRPRDLSFSERASAAQIPPAPSPETHSDDSSSGRPKRARRPSSTIVAQPPLPSLGLLSSPTHQTHHQRTLSQYYYEPSITCSRCKRQHIEYEVHYNCSKCAHGDWNICLDCYRSARGCEHWFGFGYAALKNWEKARAAGKEGLEPPHTLTACRYRPPKYTPGGAEGRRTLTTDNPDNRLESGMFCARCFTWTNECFWRCESCNEGDWGFCNNCVNQGKCCTHALLPLAYVAPATSPHTPPGSPRLPRRPRGATLYSGPNAVSLGNFKSLTFTTTCEVCRDAILPTYGRYHCYECTSSVSQDAQAGYYEVCADCYASLVHKKRISDENGHRGWRRCLKGHRMAIVGFTEGSLGLRRCTLHETIGGRTLRTGPYEGLPAVVPGAEGLRLQKWSWKGASGSELVERLVTVDVSATAPAPATSADYFPPAGGAGLRAAARWSWYPQAGTTDELPFPKGAEVREIEDVNGEWWFGCYMGAEGLFPAPYVRVID</sequence>
<evidence type="ECO:0000313" key="2">
    <source>
        <dbReference type="Proteomes" id="UP001497700"/>
    </source>
</evidence>
<organism evidence="1 2">
    <name type="scientific">Hypoxylon rubiginosum</name>
    <dbReference type="NCBI Taxonomy" id="110542"/>
    <lineage>
        <taxon>Eukaryota</taxon>
        <taxon>Fungi</taxon>
        <taxon>Dikarya</taxon>
        <taxon>Ascomycota</taxon>
        <taxon>Pezizomycotina</taxon>
        <taxon>Sordariomycetes</taxon>
        <taxon>Xylariomycetidae</taxon>
        <taxon>Xylariales</taxon>
        <taxon>Hypoxylaceae</taxon>
        <taxon>Hypoxylon</taxon>
    </lineage>
</organism>
<comment type="caution">
    <text evidence="1">The sequence shown here is derived from an EMBL/GenBank/DDBJ whole genome shotgun (WGS) entry which is preliminary data.</text>
</comment>
<accession>A0ACB9ZDZ3</accession>
<name>A0ACB9ZDZ3_9PEZI</name>
<reference evidence="1 2" key="1">
    <citation type="journal article" date="2022" name="New Phytol.">
        <title>Ecological generalism drives hyperdiversity of secondary metabolite gene clusters in xylarialean endophytes.</title>
        <authorList>
            <person name="Franco M.E.E."/>
            <person name="Wisecaver J.H."/>
            <person name="Arnold A.E."/>
            <person name="Ju Y.M."/>
            <person name="Slot J.C."/>
            <person name="Ahrendt S."/>
            <person name="Moore L.P."/>
            <person name="Eastman K.E."/>
            <person name="Scott K."/>
            <person name="Konkel Z."/>
            <person name="Mondo S.J."/>
            <person name="Kuo A."/>
            <person name="Hayes R.D."/>
            <person name="Haridas S."/>
            <person name="Andreopoulos B."/>
            <person name="Riley R."/>
            <person name="LaButti K."/>
            <person name="Pangilinan J."/>
            <person name="Lipzen A."/>
            <person name="Amirebrahimi M."/>
            <person name="Yan J."/>
            <person name="Adam C."/>
            <person name="Keymanesh K."/>
            <person name="Ng V."/>
            <person name="Louie K."/>
            <person name="Northen T."/>
            <person name="Drula E."/>
            <person name="Henrissat B."/>
            <person name="Hsieh H.M."/>
            <person name="Youens-Clark K."/>
            <person name="Lutzoni F."/>
            <person name="Miadlikowska J."/>
            <person name="Eastwood D.C."/>
            <person name="Hamelin R.C."/>
            <person name="Grigoriev I.V."/>
            <person name="U'Ren J.M."/>
        </authorList>
    </citation>
    <scope>NUCLEOTIDE SEQUENCE [LARGE SCALE GENOMIC DNA]</scope>
    <source>
        <strain evidence="1 2">CBS 119005</strain>
    </source>
</reference>
<proteinExistence type="predicted"/>
<evidence type="ECO:0000313" key="1">
    <source>
        <dbReference type="EMBL" id="KAI4869445.1"/>
    </source>
</evidence>
<gene>
    <name evidence="1" type="ORF">F4820DRAFT_406613</name>
</gene>
<dbReference type="EMBL" id="MU393430">
    <property type="protein sequence ID" value="KAI4869445.1"/>
    <property type="molecule type" value="Genomic_DNA"/>
</dbReference>
<keyword evidence="2" id="KW-1185">Reference proteome</keyword>